<dbReference type="RefSeq" id="WP_094543816.1">
    <property type="nucleotide sequence ID" value="NZ_JBHEEM010000037.1"/>
</dbReference>
<gene>
    <name evidence="2" type="ORF">CEV34_5648</name>
</gene>
<reference evidence="2 3" key="1">
    <citation type="submission" date="2017-07" db="EMBL/GenBank/DDBJ databases">
        <title>Phylogenetic study on the rhizospheric bacterium Ochrobactrum sp. A44.</title>
        <authorList>
            <person name="Krzyzanowska D.M."/>
            <person name="Ossowicki A."/>
            <person name="Rajewska M."/>
            <person name="Maciag T."/>
            <person name="Kaczynski Z."/>
            <person name="Czerwicka M."/>
            <person name="Jafra S."/>
        </authorList>
    </citation>
    <scope>NUCLEOTIDE SEQUENCE [LARGE SCALE GENOMIC DNA]</scope>
    <source>
        <strain evidence="2 3">CCUG 30717</strain>
    </source>
</reference>
<evidence type="ECO:0008006" key="4">
    <source>
        <dbReference type="Google" id="ProtNLM"/>
    </source>
</evidence>
<protein>
    <recommendedName>
        <fullName evidence="4">DUF2635 domain-containing protein</fullName>
    </recommendedName>
</protein>
<feature type="region of interest" description="Disordered" evidence="1">
    <location>
        <begin position="1"/>
        <end position="27"/>
    </location>
</feature>
<name>A0A256GD02_9HYPH</name>
<proteinExistence type="predicted"/>
<evidence type="ECO:0000256" key="1">
    <source>
        <dbReference type="SAM" id="MobiDB-lite"/>
    </source>
</evidence>
<organism evidence="2 3">
    <name type="scientific">Brucella pseudogrignonensis</name>
    <dbReference type="NCBI Taxonomy" id="419475"/>
    <lineage>
        <taxon>Bacteria</taxon>
        <taxon>Pseudomonadati</taxon>
        <taxon>Pseudomonadota</taxon>
        <taxon>Alphaproteobacteria</taxon>
        <taxon>Hyphomicrobiales</taxon>
        <taxon>Brucellaceae</taxon>
        <taxon>Brucella/Ochrobactrum group</taxon>
        <taxon>Brucella</taxon>
    </lineage>
</organism>
<evidence type="ECO:0000313" key="2">
    <source>
        <dbReference type="EMBL" id="OYR24979.1"/>
    </source>
</evidence>
<accession>A0A256GD02</accession>
<dbReference type="Proteomes" id="UP000216188">
    <property type="component" value="Unassembled WGS sequence"/>
</dbReference>
<keyword evidence="3" id="KW-1185">Reference proteome</keyword>
<dbReference type="Pfam" id="PF10948">
    <property type="entry name" value="DUF2635"/>
    <property type="match status" value="1"/>
</dbReference>
<dbReference type="EMBL" id="NNRM01000024">
    <property type="protein sequence ID" value="OYR24979.1"/>
    <property type="molecule type" value="Genomic_DNA"/>
</dbReference>
<comment type="caution">
    <text evidence="2">The sequence shown here is derived from an EMBL/GenBank/DDBJ whole genome shotgun (WGS) entry which is preliminary data.</text>
</comment>
<dbReference type="InterPro" id="IPR024400">
    <property type="entry name" value="DUF2635"/>
</dbReference>
<dbReference type="AlphaFoldDB" id="A0A256GD02"/>
<evidence type="ECO:0000313" key="3">
    <source>
        <dbReference type="Proteomes" id="UP000216188"/>
    </source>
</evidence>
<sequence length="77" mass="8070">MLEKKLKLAPGRTVPMEDGRDWPEGGATVPVTLYIRRRIADGDLVEVGVKAPAAPVPTGTDSNANDDTAGKARNGGK</sequence>
<feature type="region of interest" description="Disordered" evidence="1">
    <location>
        <begin position="51"/>
        <end position="77"/>
    </location>
</feature>